<comment type="caution">
    <text evidence="3">The sequence shown here is derived from an EMBL/GenBank/DDBJ whole genome shotgun (WGS) entry which is preliminary data.</text>
</comment>
<feature type="compositionally biased region" description="Basic and acidic residues" evidence="1">
    <location>
        <begin position="177"/>
        <end position="188"/>
    </location>
</feature>
<accession>A0A8H7UD07</accession>
<evidence type="ECO:0000256" key="1">
    <source>
        <dbReference type="SAM" id="MobiDB-lite"/>
    </source>
</evidence>
<dbReference type="OrthoDB" id="5595797at2759"/>
<protein>
    <recommendedName>
        <fullName evidence="2">DUF3020 domain-containing protein</fullName>
    </recommendedName>
</protein>
<feature type="compositionally biased region" description="Polar residues" evidence="1">
    <location>
        <begin position="28"/>
        <end position="42"/>
    </location>
</feature>
<keyword evidence="4" id="KW-1185">Reference proteome</keyword>
<feature type="domain" description="DUF3020" evidence="2">
    <location>
        <begin position="126"/>
        <end position="174"/>
    </location>
</feature>
<dbReference type="InterPro" id="IPR021386">
    <property type="entry name" value="SPP41_DUF3020"/>
</dbReference>
<name>A0A8H7UD07_MORIS</name>
<evidence type="ECO:0000313" key="3">
    <source>
        <dbReference type="EMBL" id="KAG2181086.1"/>
    </source>
</evidence>
<feature type="region of interest" description="Disordered" evidence="1">
    <location>
        <begin position="123"/>
        <end position="142"/>
    </location>
</feature>
<feature type="region of interest" description="Disordered" evidence="1">
    <location>
        <begin position="275"/>
        <end position="331"/>
    </location>
</feature>
<proteinExistence type="predicted"/>
<dbReference type="Pfam" id="PF11223">
    <property type="entry name" value="DUF3020"/>
    <property type="match status" value="1"/>
</dbReference>
<evidence type="ECO:0000313" key="4">
    <source>
        <dbReference type="Proteomes" id="UP000654370"/>
    </source>
</evidence>
<feature type="region of interest" description="Disordered" evidence="1">
    <location>
        <begin position="177"/>
        <end position="213"/>
    </location>
</feature>
<dbReference type="EMBL" id="JAEPQZ010000005">
    <property type="protein sequence ID" value="KAG2181086.1"/>
    <property type="molecule type" value="Genomic_DNA"/>
</dbReference>
<organism evidence="3 4">
    <name type="scientific">Mortierella isabellina</name>
    <name type="common">Filamentous fungus</name>
    <name type="synonym">Umbelopsis isabellina</name>
    <dbReference type="NCBI Taxonomy" id="91625"/>
    <lineage>
        <taxon>Eukaryota</taxon>
        <taxon>Fungi</taxon>
        <taxon>Fungi incertae sedis</taxon>
        <taxon>Mucoromycota</taxon>
        <taxon>Mucoromycotina</taxon>
        <taxon>Umbelopsidomycetes</taxon>
        <taxon>Umbelopsidales</taxon>
        <taxon>Umbelopsidaceae</taxon>
        <taxon>Umbelopsis</taxon>
    </lineage>
</organism>
<dbReference type="AlphaFoldDB" id="A0A8H7UD07"/>
<dbReference type="Proteomes" id="UP000654370">
    <property type="component" value="Unassembled WGS sequence"/>
</dbReference>
<gene>
    <name evidence="3" type="ORF">INT43_008668</name>
</gene>
<feature type="compositionally biased region" description="Polar residues" evidence="1">
    <location>
        <begin position="278"/>
        <end position="302"/>
    </location>
</feature>
<feature type="region of interest" description="Disordered" evidence="1">
    <location>
        <begin position="1"/>
        <end position="42"/>
    </location>
</feature>
<reference evidence="3" key="1">
    <citation type="submission" date="2020-12" db="EMBL/GenBank/DDBJ databases">
        <title>Metabolic potential, ecology and presence of endohyphal bacteria is reflected in genomic diversity of Mucoromycotina.</title>
        <authorList>
            <person name="Muszewska A."/>
            <person name="Okrasinska A."/>
            <person name="Steczkiewicz K."/>
            <person name="Drgas O."/>
            <person name="Orlowska M."/>
            <person name="Perlinska-Lenart U."/>
            <person name="Aleksandrzak-Piekarczyk T."/>
            <person name="Szatraj K."/>
            <person name="Zielenkiewicz U."/>
            <person name="Pilsyk S."/>
            <person name="Malc E."/>
            <person name="Mieczkowski P."/>
            <person name="Kruszewska J.S."/>
            <person name="Biernat P."/>
            <person name="Pawlowska J."/>
        </authorList>
    </citation>
    <scope>NUCLEOTIDE SEQUENCE</scope>
    <source>
        <strain evidence="3">WA0000067209</strain>
    </source>
</reference>
<evidence type="ECO:0000259" key="2">
    <source>
        <dbReference type="Pfam" id="PF11223"/>
    </source>
</evidence>
<feature type="compositionally biased region" description="Polar residues" evidence="1">
    <location>
        <begin position="191"/>
        <end position="213"/>
    </location>
</feature>
<feature type="compositionally biased region" description="Low complexity" evidence="1">
    <location>
        <begin position="303"/>
        <end position="331"/>
    </location>
</feature>
<sequence length="352" mass="38216">MLAKQEDQELTTPEQAAGQYVADLSEITAENKQAPTETSSVSMPTSNVALDLQQDYQAQFSAAQAQAVAQVAAAMSQANNGAYPVEFASAVPGNPDVQSHVTAVQQPNSNELYRKTLISDKVRAENRERKKRWREQNEDRNKDNDLRCRVNKRANRLFGAADSEHKRSWIEREFVKRQSKRKEKELRKTSIGGSPNPTGSLGNDHMQNAGQSGDLSQLQNSAYYSMGNNMAPLSPNTAAKLLNTNLAEAMKAQQESSQLTSAQLLEKLLQQAPAPQLEGSQMQQFNGQSGEENSNSAQLTDVTSAVSQSSTATVTAPQTTTAPNGGAAAGQNGDYPMEAVLTLMQLNAGWRQ</sequence>